<dbReference type="GO" id="GO:0005829">
    <property type="term" value="C:cytosol"/>
    <property type="evidence" value="ECO:0007669"/>
    <property type="project" value="TreeGrafter"/>
</dbReference>
<dbReference type="GO" id="GO:0032993">
    <property type="term" value="C:protein-DNA complex"/>
    <property type="evidence" value="ECO:0007669"/>
    <property type="project" value="TreeGrafter"/>
</dbReference>
<dbReference type="KEGG" id="rmai:MACH21_04630"/>
<organism evidence="7 8">
    <name type="scientific">Roseicyclus marinus</name>
    <dbReference type="NCBI Taxonomy" id="2161673"/>
    <lineage>
        <taxon>Bacteria</taxon>
        <taxon>Pseudomonadati</taxon>
        <taxon>Pseudomonadota</taxon>
        <taxon>Alphaproteobacteria</taxon>
        <taxon>Rhodobacterales</taxon>
        <taxon>Roseobacteraceae</taxon>
        <taxon>Roseicyclus</taxon>
    </lineage>
</organism>
<dbReference type="GO" id="GO:0003681">
    <property type="term" value="F:bent DNA binding"/>
    <property type="evidence" value="ECO:0007669"/>
    <property type="project" value="TreeGrafter"/>
</dbReference>
<comment type="similarity">
    <text evidence="2">Belongs to the histone-like protein H-NS family.</text>
</comment>
<evidence type="ECO:0000256" key="2">
    <source>
        <dbReference type="ARBA" id="ARBA00010610"/>
    </source>
</evidence>
<evidence type="ECO:0000256" key="5">
    <source>
        <dbReference type="SAM" id="MobiDB-lite"/>
    </source>
</evidence>
<dbReference type="SUPFAM" id="SSF81273">
    <property type="entry name" value="H-NS histone-like proteins"/>
    <property type="match status" value="1"/>
</dbReference>
<keyword evidence="4" id="KW-0238">DNA-binding</keyword>
<accession>A0AA48KLP0</accession>
<dbReference type="Proteomes" id="UP001337723">
    <property type="component" value="Chromosome"/>
</dbReference>
<feature type="domain" description="DNA-binding protein H-NS-like C-terminal" evidence="6">
    <location>
        <begin position="60"/>
        <end position="105"/>
    </location>
</feature>
<dbReference type="SMART" id="SM00528">
    <property type="entry name" value="HNS"/>
    <property type="match status" value="1"/>
</dbReference>
<dbReference type="GO" id="GO:0009295">
    <property type="term" value="C:nucleoid"/>
    <property type="evidence" value="ECO:0007669"/>
    <property type="project" value="UniProtKB-SubCell"/>
</dbReference>
<dbReference type="Gene3D" id="4.10.430.10">
    <property type="entry name" value="Histone-like protein H-NS, C-terminal domain"/>
    <property type="match status" value="1"/>
</dbReference>
<reference evidence="7 8" key="1">
    <citation type="submission" date="2023-01" db="EMBL/GenBank/DDBJ databases">
        <title>Complete genome sequence of Roseicyclus marinus strain Dej080120_10.</title>
        <authorList>
            <person name="Ueki S."/>
            <person name="Maruyama F."/>
        </authorList>
    </citation>
    <scope>NUCLEOTIDE SEQUENCE [LARGE SCALE GENOMIC DNA]</scope>
    <source>
        <strain evidence="7 8">Dej080120_10</strain>
    </source>
</reference>
<proteinExistence type="inferred from homology"/>
<evidence type="ECO:0000313" key="7">
    <source>
        <dbReference type="EMBL" id="BDW84286.1"/>
    </source>
</evidence>
<evidence type="ECO:0000313" key="8">
    <source>
        <dbReference type="Proteomes" id="UP001337723"/>
    </source>
</evidence>
<dbReference type="InterPro" id="IPR027444">
    <property type="entry name" value="H-NS_C_dom"/>
</dbReference>
<protein>
    <submittedName>
        <fullName evidence="7">Trans-acting regulatory protein hvrA</fullName>
    </submittedName>
</protein>
<evidence type="ECO:0000259" key="6">
    <source>
        <dbReference type="SMART" id="SM00528"/>
    </source>
</evidence>
<dbReference type="PANTHER" id="PTHR38097:SF2">
    <property type="entry name" value="DNA-BINDING PROTEIN STPA"/>
    <property type="match status" value="1"/>
</dbReference>
<sequence length="105" mass="11279">MAKAIENMSLDELQAYQKEVEAAIKGYEKKRKADALAAVRETARTHGFTLEELIGGKATGKTTAKGVAKYANPADPSQTWTGRGRQPAWVKEALAAGKSLDTMAI</sequence>
<evidence type="ECO:0000256" key="4">
    <source>
        <dbReference type="ARBA" id="ARBA00023125"/>
    </source>
</evidence>
<dbReference type="InterPro" id="IPR037150">
    <property type="entry name" value="H-NS_C_dom_sf"/>
</dbReference>
<dbReference type="GO" id="GO:0001217">
    <property type="term" value="F:DNA-binding transcription repressor activity"/>
    <property type="evidence" value="ECO:0007669"/>
    <property type="project" value="TreeGrafter"/>
</dbReference>
<gene>
    <name evidence="7" type="primary">spb</name>
    <name evidence="7" type="ORF">MACH21_04630</name>
</gene>
<keyword evidence="3" id="KW-0963">Cytoplasm</keyword>
<name>A0AA48KLP0_9RHOB</name>
<dbReference type="Pfam" id="PF00816">
    <property type="entry name" value="Histone_HNS"/>
    <property type="match status" value="1"/>
</dbReference>
<comment type="subcellular location">
    <subcellularLocation>
        <location evidence="1">Cytoplasm</location>
        <location evidence="1">Nucleoid</location>
    </subcellularLocation>
</comment>
<feature type="region of interest" description="Disordered" evidence="5">
    <location>
        <begin position="67"/>
        <end position="86"/>
    </location>
</feature>
<dbReference type="GO" id="GO:0000976">
    <property type="term" value="F:transcription cis-regulatory region binding"/>
    <property type="evidence" value="ECO:0007669"/>
    <property type="project" value="TreeGrafter"/>
</dbReference>
<evidence type="ECO:0000256" key="3">
    <source>
        <dbReference type="ARBA" id="ARBA00022490"/>
    </source>
</evidence>
<dbReference type="GO" id="GO:0003680">
    <property type="term" value="F:minor groove of adenine-thymine-rich DNA binding"/>
    <property type="evidence" value="ECO:0007669"/>
    <property type="project" value="TreeGrafter"/>
</dbReference>
<dbReference type="AlphaFoldDB" id="A0AA48KLP0"/>
<dbReference type="PANTHER" id="PTHR38097">
    <property type="match status" value="1"/>
</dbReference>
<keyword evidence="8" id="KW-1185">Reference proteome</keyword>
<evidence type="ECO:0000256" key="1">
    <source>
        <dbReference type="ARBA" id="ARBA00004453"/>
    </source>
</evidence>
<dbReference type="EMBL" id="AP027266">
    <property type="protein sequence ID" value="BDW84286.1"/>
    <property type="molecule type" value="Genomic_DNA"/>
</dbReference>